<organism evidence="1 2">
    <name type="scientific">Amblyomma americanum</name>
    <name type="common">Lone star tick</name>
    <dbReference type="NCBI Taxonomy" id="6943"/>
    <lineage>
        <taxon>Eukaryota</taxon>
        <taxon>Metazoa</taxon>
        <taxon>Ecdysozoa</taxon>
        <taxon>Arthropoda</taxon>
        <taxon>Chelicerata</taxon>
        <taxon>Arachnida</taxon>
        <taxon>Acari</taxon>
        <taxon>Parasitiformes</taxon>
        <taxon>Ixodida</taxon>
        <taxon>Ixodoidea</taxon>
        <taxon>Ixodidae</taxon>
        <taxon>Amblyomminae</taxon>
        <taxon>Amblyomma</taxon>
    </lineage>
</organism>
<evidence type="ECO:0000313" key="2">
    <source>
        <dbReference type="Proteomes" id="UP001321473"/>
    </source>
</evidence>
<dbReference type="EMBL" id="JARKHS020013715">
    <property type="protein sequence ID" value="KAK8775795.1"/>
    <property type="molecule type" value="Genomic_DNA"/>
</dbReference>
<name>A0AAQ4ELY5_AMBAM</name>
<accession>A0AAQ4ELY5</accession>
<comment type="caution">
    <text evidence="1">The sequence shown here is derived from an EMBL/GenBank/DDBJ whole genome shotgun (WGS) entry which is preliminary data.</text>
</comment>
<dbReference type="Proteomes" id="UP001321473">
    <property type="component" value="Unassembled WGS sequence"/>
</dbReference>
<protein>
    <submittedName>
        <fullName evidence="1">Uncharacterized protein</fullName>
    </submittedName>
</protein>
<reference evidence="1 2" key="1">
    <citation type="journal article" date="2023" name="Arcadia Sci">
        <title>De novo assembly of a long-read Amblyomma americanum tick genome.</title>
        <authorList>
            <person name="Chou S."/>
            <person name="Poskanzer K.E."/>
            <person name="Rollins M."/>
            <person name="Thuy-Boun P.S."/>
        </authorList>
    </citation>
    <scope>NUCLEOTIDE SEQUENCE [LARGE SCALE GENOMIC DNA]</scope>
    <source>
        <strain evidence="1">F_SG_1</strain>
        <tissue evidence="1">Salivary glands</tissue>
    </source>
</reference>
<dbReference type="AlphaFoldDB" id="A0AAQ4ELY5"/>
<sequence length="203" mass="22774">MESIASRGKADDLLSLRLGLLKHLALLEFPTVANDDEALDHIEEIRNLSEDGSNNGAAYNLRRDANFRHLDASLERCPNVANLHVRLDDIKKVKTIRFLCLQSDVIVINVAERIVRWLATSLSQVETIHAHYRDFENVEHDVTWVLLGSSHEELQGQVAPASEQPQPQPMNRGPAIHGKPCFCSTQTFIGLAKPQNRGRKTNL</sequence>
<gene>
    <name evidence="1" type="ORF">V5799_030857</name>
</gene>
<proteinExistence type="predicted"/>
<keyword evidence="2" id="KW-1185">Reference proteome</keyword>
<evidence type="ECO:0000313" key="1">
    <source>
        <dbReference type="EMBL" id="KAK8775795.1"/>
    </source>
</evidence>